<dbReference type="EMBL" id="JARYMX010000006">
    <property type="protein sequence ID" value="KAJ9543828.1"/>
    <property type="molecule type" value="Genomic_DNA"/>
</dbReference>
<sequence>MNMVRSILVEKRIPKSFWPEVVNWSVYVLSPTSAVKGMSPQEAWSGIKPSLIAINLEWGENEEKYATENDTEEDMTEITESGDGNARYIDINMKLYENRKVEKYKAHLVAKGCAQELVVDYTKVFAPVERMDIVRMMVALCSSKRLDNPPTRCKVDIFYTGSYMKRFLLISLEAMSRKITCKKYTS</sequence>
<evidence type="ECO:0000259" key="1">
    <source>
        <dbReference type="Pfam" id="PF07727"/>
    </source>
</evidence>
<dbReference type="Proteomes" id="UP001172457">
    <property type="component" value="Chromosome 6"/>
</dbReference>
<accession>A0AA38SRX0</accession>
<gene>
    <name evidence="2" type="ORF">OSB04_023535</name>
</gene>
<evidence type="ECO:0000313" key="2">
    <source>
        <dbReference type="EMBL" id="KAJ9543828.1"/>
    </source>
</evidence>
<feature type="domain" description="Reverse transcriptase Ty1/copia-type" evidence="1">
    <location>
        <begin position="97"/>
        <end position="143"/>
    </location>
</feature>
<organism evidence="2 3">
    <name type="scientific">Centaurea solstitialis</name>
    <name type="common">yellow star-thistle</name>
    <dbReference type="NCBI Taxonomy" id="347529"/>
    <lineage>
        <taxon>Eukaryota</taxon>
        <taxon>Viridiplantae</taxon>
        <taxon>Streptophyta</taxon>
        <taxon>Embryophyta</taxon>
        <taxon>Tracheophyta</taxon>
        <taxon>Spermatophyta</taxon>
        <taxon>Magnoliopsida</taxon>
        <taxon>eudicotyledons</taxon>
        <taxon>Gunneridae</taxon>
        <taxon>Pentapetalae</taxon>
        <taxon>asterids</taxon>
        <taxon>campanulids</taxon>
        <taxon>Asterales</taxon>
        <taxon>Asteraceae</taxon>
        <taxon>Carduoideae</taxon>
        <taxon>Cardueae</taxon>
        <taxon>Centaureinae</taxon>
        <taxon>Centaurea</taxon>
    </lineage>
</organism>
<protein>
    <recommendedName>
        <fullName evidence="1">Reverse transcriptase Ty1/copia-type domain-containing protein</fullName>
    </recommendedName>
</protein>
<reference evidence="2" key="1">
    <citation type="submission" date="2023-03" db="EMBL/GenBank/DDBJ databases">
        <title>Chromosome-scale reference genome and RAD-based genetic map of yellow starthistle (Centaurea solstitialis) reveal putative structural variation and QTLs associated with invader traits.</title>
        <authorList>
            <person name="Reatini B."/>
            <person name="Cang F.A."/>
            <person name="Jiang Q."/>
            <person name="Mckibben M.T.W."/>
            <person name="Barker M.S."/>
            <person name="Rieseberg L.H."/>
            <person name="Dlugosch K.M."/>
        </authorList>
    </citation>
    <scope>NUCLEOTIDE SEQUENCE</scope>
    <source>
        <strain evidence="2">CAN-66</strain>
        <tissue evidence="2">Leaf</tissue>
    </source>
</reference>
<dbReference type="AlphaFoldDB" id="A0AA38SRX0"/>
<dbReference type="Pfam" id="PF07727">
    <property type="entry name" value="RVT_2"/>
    <property type="match status" value="1"/>
</dbReference>
<evidence type="ECO:0000313" key="3">
    <source>
        <dbReference type="Proteomes" id="UP001172457"/>
    </source>
</evidence>
<comment type="caution">
    <text evidence="2">The sequence shown here is derived from an EMBL/GenBank/DDBJ whole genome shotgun (WGS) entry which is preliminary data.</text>
</comment>
<proteinExistence type="predicted"/>
<name>A0AA38SRX0_9ASTR</name>
<keyword evidence="3" id="KW-1185">Reference proteome</keyword>
<dbReference type="InterPro" id="IPR013103">
    <property type="entry name" value="RVT_2"/>
</dbReference>